<dbReference type="SUPFAM" id="SSF56801">
    <property type="entry name" value="Acetyl-CoA synthetase-like"/>
    <property type="match status" value="1"/>
</dbReference>
<dbReference type="EMBL" id="OC858893">
    <property type="protein sequence ID" value="CAD7626978.1"/>
    <property type="molecule type" value="Genomic_DNA"/>
</dbReference>
<dbReference type="AlphaFoldDB" id="A0A7R9KPG6"/>
<dbReference type="Gene3D" id="3.40.50.12780">
    <property type="entry name" value="N-terminal domain of ligase-like"/>
    <property type="match status" value="2"/>
</dbReference>
<evidence type="ECO:0000313" key="6">
    <source>
        <dbReference type="EMBL" id="CAD7626978.1"/>
    </source>
</evidence>
<dbReference type="InterPro" id="IPR042099">
    <property type="entry name" value="ANL_N_sf"/>
</dbReference>
<name>A0A7R9KPG6_9ACAR</name>
<evidence type="ECO:0000256" key="3">
    <source>
        <dbReference type="ARBA" id="ARBA00022598"/>
    </source>
</evidence>
<accession>A0A7R9KPG6</accession>
<evidence type="ECO:0000256" key="2">
    <source>
        <dbReference type="ARBA" id="ARBA00006432"/>
    </source>
</evidence>
<evidence type="ECO:0000313" key="7">
    <source>
        <dbReference type="Proteomes" id="UP000759131"/>
    </source>
</evidence>
<protein>
    <recommendedName>
        <fullName evidence="5">AMP-dependent synthetase/ligase domain-containing protein</fullName>
    </recommendedName>
</protein>
<dbReference type="GO" id="GO:0016207">
    <property type="term" value="F:4-coumarate-CoA ligase activity"/>
    <property type="evidence" value="ECO:0007669"/>
    <property type="project" value="UniProtKB-EC"/>
</dbReference>
<dbReference type="EMBL" id="CAJPIZ010004318">
    <property type="protein sequence ID" value="CAG2107408.1"/>
    <property type="molecule type" value="Genomic_DNA"/>
</dbReference>
<reference evidence="6" key="1">
    <citation type="submission" date="2020-11" db="EMBL/GenBank/DDBJ databases">
        <authorList>
            <person name="Tran Van P."/>
        </authorList>
    </citation>
    <scope>NUCLEOTIDE SEQUENCE</scope>
</reference>
<proteinExistence type="inferred from homology"/>
<gene>
    <name evidence="6" type="ORF">OSB1V03_LOCUS7409</name>
</gene>
<feature type="domain" description="AMP-dependent synthetase/ligase" evidence="5">
    <location>
        <begin position="47"/>
        <end position="188"/>
    </location>
</feature>
<evidence type="ECO:0000259" key="5">
    <source>
        <dbReference type="Pfam" id="PF00501"/>
    </source>
</evidence>
<dbReference type="GO" id="GO:0005777">
    <property type="term" value="C:peroxisome"/>
    <property type="evidence" value="ECO:0007669"/>
    <property type="project" value="UniProtKB-SubCell"/>
</dbReference>
<evidence type="ECO:0000256" key="4">
    <source>
        <dbReference type="ARBA" id="ARBA00023140"/>
    </source>
</evidence>
<keyword evidence="3" id="KW-0436">Ligase</keyword>
<evidence type="ECO:0000256" key="1">
    <source>
        <dbReference type="ARBA" id="ARBA00004275"/>
    </source>
</evidence>
<dbReference type="OrthoDB" id="6484520at2759"/>
<sequence length="308" mass="34057">MGLKVGQTFGICGDNSYEYMVCFISGIFIGGIAVPMRGIDTIERNKSSGTTGLPKGCLFSHSNLVSLLIIGSLPQVYNRNSDDIVSGHSYSAHISGVNQLLMSINNGSQLVLHPKFNLSTFYEAIERHKITALSAPASVFMSLLKSGTHFDISSLKKVICGGAPLPRGCTQQIVAKYPHFEDFRQAYGHLLPANCMGEICVTGPTLFKGYHNNIEATNETIDCDNFLHTGDLGYYDQNDNLFILDRIKLLLKTDGMQVSPTELETIFLTHIAVQEVAHELHHLRGLEEEFMSLKTFPKIKTEKQIEIN</sequence>
<comment type="similarity">
    <text evidence="2">Belongs to the ATP-dependent AMP-binding enzyme family.</text>
</comment>
<dbReference type="PANTHER" id="PTHR24096">
    <property type="entry name" value="LONG-CHAIN-FATTY-ACID--COA LIGASE"/>
    <property type="match status" value="1"/>
</dbReference>
<comment type="subcellular location">
    <subcellularLocation>
        <location evidence="1">Peroxisome</location>
    </subcellularLocation>
</comment>
<organism evidence="6">
    <name type="scientific">Medioppia subpectinata</name>
    <dbReference type="NCBI Taxonomy" id="1979941"/>
    <lineage>
        <taxon>Eukaryota</taxon>
        <taxon>Metazoa</taxon>
        <taxon>Ecdysozoa</taxon>
        <taxon>Arthropoda</taxon>
        <taxon>Chelicerata</taxon>
        <taxon>Arachnida</taxon>
        <taxon>Acari</taxon>
        <taxon>Acariformes</taxon>
        <taxon>Sarcoptiformes</taxon>
        <taxon>Oribatida</taxon>
        <taxon>Brachypylina</taxon>
        <taxon>Oppioidea</taxon>
        <taxon>Oppiidae</taxon>
        <taxon>Medioppia</taxon>
    </lineage>
</organism>
<dbReference type="Pfam" id="PF00501">
    <property type="entry name" value="AMP-binding"/>
    <property type="match status" value="1"/>
</dbReference>
<keyword evidence="4" id="KW-0576">Peroxisome</keyword>
<keyword evidence="7" id="KW-1185">Reference proteome</keyword>
<dbReference type="GO" id="GO:0005524">
    <property type="term" value="F:ATP binding"/>
    <property type="evidence" value="ECO:0007669"/>
    <property type="project" value="UniProtKB-KW"/>
</dbReference>
<dbReference type="Proteomes" id="UP000759131">
    <property type="component" value="Unassembled WGS sequence"/>
</dbReference>
<dbReference type="PANTHER" id="PTHR24096:SF149">
    <property type="entry name" value="AMP-BINDING DOMAIN-CONTAINING PROTEIN-RELATED"/>
    <property type="match status" value="1"/>
</dbReference>
<dbReference type="InterPro" id="IPR000873">
    <property type="entry name" value="AMP-dep_synth/lig_dom"/>
</dbReference>